<dbReference type="InterPro" id="IPR036390">
    <property type="entry name" value="WH_DNA-bd_sf"/>
</dbReference>
<organism evidence="6 7">
    <name type="scientific">Limosilactobacillus fastidiosus</name>
    <dbReference type="NCBI Taxonomy" id="2759855"/>
    <lineage>
        <taxon>Bacteria</taxon>
        <taxon>Bacillati</taxon>
        <taxon>Bacillota</taxon>
        <taxon>Bacilli</taxon>
        <taxon>Lactobacillales</taxon>
        <taxon>Lactobacillaceae</taxon>
        <taxon>Limosilactobacillus</taxon>
    </lineage>
</organism>
<dbReference type="SUPFAM" id="SSF53850">
    <property type="entry name" value="Periplasmic binding protein-like II"/>
    <property type="match status" value="1"/>
</dbReference>
<dbReference type="InterPro" id="IPR005119">
    <property type="entry name" value="LysR_subst-bd"/>
</dbReference>
<dbReference type="Gene3D" id="3.40.190.290">
    <property type="match status" value="1"/>
</dbReference>
<accession>A0ABR6E711</accession>
<dbReference type="InterPro" id="IPR050950">
    <property type="entry name" value="HTH-type_LysR_regulators"/>
</dbReference>
<sequence length="292" mass="33453">MELRVLRYFLAVTQYQNMTRAAKELLVSQPTLSKQLADLENELGTKLFIRGHRHITLTEEGQYLQSRAKEMVQLADQTTANIRKNQAISGTLSIGAGESIRMQRIMRIISNIVQDYPDIKIHLISGNGDEMEKALDHGTIDFAVFMGHRDLSNFNYLRLPEVDQWGIIMLKDDPLSNKTAITPQDLLGHPLIVSEQGLQEHRFQDWWGNLNQQMNIIATFSLPFNAQLLVENTGAYMFTFDHLLVNSHQHHLIFRSLSPKLVEPITIVWKKNTIQSKAAQLLIKRLKTTLNK</sequence>
<dbReference type="Pfam" id="PF03466">
    <property type="entry name" value="LysR_substrate"/>
    <property type="match status" value="1"/>
</dbReference>
<evidence type="ECO:0000256" key="4">
    <source>
        <dbReference type="ARBA" id="ARBA00023163"/>
    </source>
</evidence>
<proteinExistence type="inferred from homology"/>
<evidence type="ECO:0000256" key="1">
    <source>
        <dbReference type="ARBA" id="ARBA00009437"/>
    </source>
</evidence>
<evidence type="ECO:0000259" key="5">
    <source>
        <dbReference type="PROSITE" id="PS50931"/>
    </source>
</evidence>
<keyword evidence="7" id="KW-1185">Reference proteome</keyword>
<dbReference type="Gene3D" id="1.10.10.10">
    <property type="entry name" value="Winged helix-like DNA-binding domain superfamily/Winged helix DNA-binding domain"/>
    <property type="match status" value="1"/>
</dbReference>
<comment type="similarity">
    <text evidence="1">Belongs to the LysR transcriptional regulatory family.</text>
</comment>
<evidence type="ECO:0000313" key="7">
    <source>
        <dbReference type="Proteomes" id="UP000544052"/>
    </source>
</evidence>
<dbReference type="InterPro" id="IPR036388">
    <property type="entry name" value="WH-like_DNA-bd_sf"/>
</dbReference>
<comment type="caution">
    <text evidence="6">The sequence shown here is derived from an EMBL/GenBank/DDBJ whole genome shotgun (WGS) entry which is preliminary data.</text>
</comment>
<dbReference type="RefSeq" id="WP_182582912.1">
    <property type="nucleotide sequence ID" value="NZ_JACIUZ010000030.1"/>
</dbReference>
<feature type="domain" description="HTH lysR-type" evidence="5">
    <location>
        <begin position="1"/>
        <end position="58"/>
    </location>
</feature>
<dbReference type="PROSITE" id="PS50931">
    <property type="entry name" value="HTH_LYSR"/>
    <property type="match status" value="1"/>
</dbReference>
<dbReference type="InterPro" id="IPR000847">
    <property type="entry name" value="LysR_HTH_N"/>
</dbReference>
<dbReference type="Proteomes" id="UP000544052">
    <property type="component" value="Unassembled WGS sequence"/>
</dbReference>
<name>A0ABR6E711_9LACO</name>
<dbReference type="SUPFAM" id="SSF46785">
    <property type="entry name" value="Winged helix' DNA-binding domain"/>
    <property type="match status" value="1"/>
</dbReference>
<gene>
    <name evidence="6" type="ORF">H5R64_04165</name>
</gene>
<reference evidence="6 7" key="1">
    <citation type="submission" date="2020-07" db="EMBL/GenBank/DDBJ databases">
        <title>Description of Limosilactobacillus balticus sp. nov., Limosilactobacillus agrestis sp. nov., Limosilactobacillus albertensis sp. nov., Limosilactobacillus rudii sp. nov., Limosilactobacillus fastidiosus sp. nov., five novel Limosilactobacillus species isolated from the vertebrate gastrointestinal tract, and proposal of 6 subspecies of Limosilactobacillus reuteri adapted to the gastrointestinal tract of specific vertebrate hosts.</title>
        <authorList>
            <person name="Li F."/>
            <person name="Cheng C."/>
            <person name="Zheng J."/>
            <person name="Quevedo R.M."/>
            <person name="Li J."/>
            <person name="Roos S."/>
            <person name="Gaenzle M.G."/>
            <person name="Walter J."/>
        </authorList>
    </citation>
    <scope>NUCLEOTIDE SEQUENCE [LARGE SCALE GENOMIC DNA]</scope>
    <source>
        <strain evidence="6 7">WF-MO7-1</strain>
    </source>
</reference>
<evidence type="ECO:0000256" key="3">
    <source>
        <dbReference type="ARBA" id="ARBA00023125"/>
    </source>
</evidence>
<protein>
    <submittedName>
        <fullName evidence="6">LysR family transcriptional regulator</fullName>
    </submittedName>
</protein>
<dbReference type="EMBL" id="JACIUZ010000030">
    <property type="protein sequence ID" value="MBB1062979.1"/>
    <property type="molecule type" value="Genomic_DNA"/>
</dbReference>
<dbReference type="PRINTS" id="PR00039">
    <property type="entry name" value="HTHLYSR"/>
</dbReference>
<dbReference type="PANTHER" id="PTHR30419">
    <property type="entry name" value="HTH-TYPE TRANSCRIPTIONAL REGULATOR YBHD"/>
    <property type="match status" value="1"/>
</dbReference>
<keyword evidence="3" id="KW-0238">DNA-binding</keyword>
<evidence type="ECO:0000256" key="2">
    <source>
        <dbReference type="ARBA" id="ARBA00023015"/>
    </source>
</evidence>
<dbReference type="CDD" id="cd05466">
    <property type="entry name" value="PBP2_LTTR_substrate"/>
    <property type="match status" value="1"/>
</dbReference>
<dbReference type="PANTHER" id="PTHR30419:SF8">
    <property type="entry name" value="NITROGEN ASSIMILATION TRANSCRIPTIONAL ACTIVATOR-RELATED"/>
    <property type="match status" value="1"/>
</dbReference>
<evidence type="ECO:0000313" key="6">
    <source>
        <dbReference type="EMBL" id="MBB1062979.1"/>
    </source>
</evidence>
<dbReference type="Pfam" id="PF00126">
    <property type="entry name" value="HTH_1"/>
    <property type="match status" value="1"/>
</dbReference>
<keyword evidence="4" id="KW-0804">Transcription</keyword>
<keyword evidence="2" id="KW-0805">Transcription regulation</keyword>